<dbReference type="GO" id="GO:0016853">
    <property type="term" value="F:isomerase activity"/>
    <property type="evidence" value="ECO:0007669"/>
    <property type="project" value="UniProtKB-KW"/>
</dbReference>
<dbReference type="RefSeq" id="WP_271690161.1">
    <property type="nucleotide sequence ID" value="NZ_CP116424.1"/>
</dbReference>
<feature type="transmembrane region" description="Helical" evidence="1">
    <location>
        <begin position="21"/>
        <end position="44"/>
    </location>
</feature>
<gene>
    <name evidence="2" type="ORF">PL336_16595</name>
</gene>
<keyword evidence="1" id="KW-0472">Membrane</keyword>
<sequence>MQTIWSCTWDSWQIGIGDPGWGGWMIVAIYISAGLLSLRVAVGAVFPDPSRGRERAFWGILGLVLLLLAVNKQLDLQTLLTDAARCMAQLQGWYETRRPVQIGFLLAVFVSILILFAAASISLRGTMRRNGLALTGLVFVLGFVGMRAAGFHHMDRLINMEFHAVRVNWILEMTGPLLILLGGVLILRKS</sequence>
<keyword evidence="1" id="KW-0812">Transmembrane</keyword>
<dbReference type="Proteomes" id="UP001210770">
    <property type="component" value="Plasmid unnamed1"/>
</dbReference>
<keyword evidence="1" id="KW-1133">Transmembrane helix</keyword>
<feature type="transmembrane region" description="Helical" evidence="1">
    <location>
        <begin position="100"/>
        <end position="119"/>
    </location>
</feature>
<reference evidence="2" key="1">
    <citation type="submission" date="2023-01" db="EMBL/GenBank/DDBJ databases">
        <title>Comparative genomic analysis of cold water coral derived Sulfitobacter faviae: insights into their metabolism and habitat adaptation.</title>
        <authorList>
            <person name="Guo Y."/>
            <person name="Lin S."/>
            <person name="Huang Z."/>
            <person name="Tang K."/>
            <person name="Wang X."/>
        </authorList>
    </citation>
    <scope>NUCLEOTIDE SEQUENCE</scope>
    <source>
        <strain evidence="2">SCSIO W_1865</strain>
        <plasmid evidence="2">unnamed1</plasmid>
    </source>
</reference>
<keyword evidence="2" id="KW-0413">Isomerase</keyword>
<geneLocation type="plasmid" evidence="2 3">
    <name>unnamed1</name>
</geneLocation>
<feature type="transmembrane region" description="Helical" evidence="1">
    <location>
        <begin position="56"/>
        <end position="74"/>
    </location>
</feature>
<organism evidence="2 3">
    <name type="scientific">Sulfitobacter faviae</name>
    <dbReference type="NCBI Taxonomy" id="1775881"/>
    <lineage>
        <taxon>Bacteria</taxon>
        <taxon>Pseudomonadati</taxon>
        <taxon>Pseudomonadota</taxon>
        <taxon>Alphaproteobacteria</taxon>
        <taxon>Rhodobacterales</taxon>
        <taxon>Roseobacteraceae</taxon>
        <taxon>Sulfitobacter</taxon>
    </lineage>
</organism>
<keyword evidence="2" id="KW-0614">Plasmid</keyword>
<protein>
    <submittedName>
        <fullName evidence="2">Isopropylmalate isomerase</fullName>
    </submittedName>
</protein>
<name>A0AAX3LU90_9RHOB</name>
<evidence type="ECO:0000313" key="2">
    <source>
        <dbReference type="EMBL" id="WCE72109.1"/>
    </source>
</evidence>
<dbReference type="EMBL" id="CP116424">
    <property type="protein sequence ID" value="WCE72109.1"/>
    <property type="molecule type" value="Genomic_DNA"/>
</dbReference>
<proteinExistence type="predicted"/>
<feature type="transmembrane region" description="Helical" evidence="1">
    <location>
        <begin position="169"/>
        <end position="187"/>
    </location>
</feature>
<dbReference type="AlphaFoldDB" id="A0AAX3LU90"/>
<feature type="transmembrane region" description="Helical" evidence="1">
    <location>
        <begin position="131"/>
        <end position="149"/>
    </location>
</feature>
<evidence type="ECO:0000313" key="3">
    <source>
        <dbReference type="Proteomes" id="UP001210770"/>
    </source>
</evidence>
<evidence type="ECO:0000256" key="1">
    <source>
        <dbReference type="SAM" id="Phobius"/>
    </source>
</evidence>
<accession>A0AAX3LU90</accession>